<comment type="caution">
    <text evidence="14">The sequence shown here is derived from an EMBL/GenBank/DDBJ whole genome shotgun (WGS) entry which is preliminary data.</text>
</comment>
<comment type="similarity">
    <text evidence="3">Belongs to the class-II pyridoxal-phosphate-dependent aminotransferase family. BioF subfamily.</text>
</comment>
<gene>
    <name evidence="14" type="ORF">ENR59_06320</name>
</gene>
<dbReference type="PANTHER" id="PTHR13693:SF100">
    <property type="entry name" value="8-AMINO-7-OXONONANOATE SYNTHASE"/>
    <property type="match status" value="1"/>
</dbReference>
<evidence type="ECO:0000259" key="13">
    <source>
        <dbReference type="Pfam" id="PF00155"/>
    </source>
</evidence>
<dbReference type="Gene3D" id="3.40.640.10">
    <property type="entry name" value="Type I PLP-dependent aspartate aminotransferase-like (Major domain)"/>
    <property type="match status" value="1"/>
</dbReference>
<organism evidence="14">
    <name type="scientific">Fundidesulfovibrio putealis</name>
    <dbReference type="NCBI Taxonomy" id="270496"/>
    <lineage>
        <taxon>Bacteria</taxon>
        <taxon>Pseudomonadati</taxon>
        <taxon>Thermodesulfobacteriota</taxon>
        <taxon>Desulfovibrionia</taxon>
        <taxon>Desulfovibrionales</taxon>
        <taxon>Desulfovibrionaceae</taxon>
        <taxon>Fundidesulfovibrio</taxon>
    </lineage>
</organism>
<comment type="catalytic activity">
    <reaction evidence="11">
        <text>6-carboxyhexanoyl-[ACP] + L-alanine + H(+) = (8S)-8-amino-7-oxononanoate + holo-[ACP] + CO2</text>
        <dbReference type="Rhea" id="RHEA:42288"/>
        <dbReference type="Rhea" id="RHEA-COMP:9685"/>
        <dbReference type="Rhea" id="RHEA-COMP:9955"/>
        <dbReference type="ChEBI" id="CHEBI:15378"/>
        <dbReference type="ChEBI" id="CHEBI:16526"/>
        <dbReference type="ChEBI" id="CHEBI:57972"/>
        <dbReference type="ChEBI" id="CHEBI:64479"/>
        <dbReference type="ChEBI" id="CHEBI:78846"/>
        <dbReference type="ChEBI" id="CHEBI:149468"/>
        <dbReference type="EC" id="2.3.1.47"/>
    </reaction>
</comment>
<dbReference type="EMBL" id="DSRP01000437">
    <property type="protein sequence ID" value="HGG92552.1"/>
    <property type="molecule type" value="Genomic_DNA"/>
</dbReference>
<evidence type="ECO:0000256" key="6">
    <source>
        <dbReference type="ARBA" id="ARBA00022679"/>
    </source>
</evidence>
<evidence type="ECO:0000256" key="12">
    <source>
        <dbReference type="RuleBase" id="RU003693"/>
    </source>
</evidence>
<protein>
    <recommendedName>
        <fullName evidence="5">8-amino-7-oxononanoate synthase</fullName>
        <ecNumber evidence="5">2.3.1.47</ecNumber>
    </recommendedName>
    <alternativeName>
        <fullName evidence="9">7-keto-8-amino-pelargonic acid synthase</fullName>
    </alternativeName>
    <alternativeName>
        <fullName evidence="10">8-amino-7-ketopelargonate synthase</fullName>
    </alternativeName>
</protein>
<evidence type="ECO:0000256" key="10">
    <source>
        <dbReference type="ARBA" id="ARBA00033381"/>
    </source>
</evidence>
<name>A0A7C4EJL7_9BACT</name>
<dbReference type="CDD" id="cd06454">
    <property type="entry name" value="KBL_like"/>
    <property type="match status" value="1"/>
</dbReference>
<comment type="subunit">
    <text evidence="4">Homodimer.</text>
</comment>
<evidence type="ECO:0000256" key="2">
    <source>
        <dbReference type="ARBA" id="ARBA00004746"/>
    </source>
</evidence>
<comment type="cofactor">
    <cofactor evidence="1 12">
        <name>pyridoxal 5'-phosphate</name>
        <dbReference type="ChEBI" id="CHEBI:597326"/>
    </cofactor>
</comment>
<dbReference type="AlphaFoldDB" id="A0A7C4EJL7"/>
<dbReference type="PROSITE" id="PS00599">
    <property type="entry name" value="AA_TRANSFER_CLASS_2"/>
    <property type="match status" value="1"/>
</dbReference>
<evidence type="ECO:0000256" key="1">
    <source>
        <dbReference type="ARBA" id="ARBA00001933"/>
    </source>
</evidence>
<dbReference type="GO" id="GO:0030170">
    <property type="term" value="F:pyridoxal phosphate binding"/>
    <property type="evidence" value="ECO:0007669"/>
    <property type="project" value="InterPro"/>
</dbReference>
<dbReference type="SUPFAM" id="SSF53383">
    <property type="entry name" value="PLP-dependent transferases"/>
    <property type="match status" value="1"/>
</dbReference>
<dbReference type="PANTHER" id="PTHR13693">
    <property type="entry name" value="CLASS II AMINOTRANSFERASE/8-AMINO-7-OXONONANOATE SYNTHASE"/>
    <property type="match status" value="1"/>
</dbReference>
<comment type="pathway">
    <text evidence="2">Cofactor biosynthesis; biotin biosynthesis.</text>
</comment>
<keyword evidence="8 12" id="KW-0663">Pyridoxal phosphate</keyword>
<keyword evidence="6" id="KW-0808">Transferase</keyword>
<dbReference type="EC" id="2.3.1.47" evidence="5"/>
<dbReference type="InterPro" id="IPR001917">
    <property type="entry name" value="Aminotrans_II_pyridoxalP_BS"/>
</dbReference>
<dbReference type="InterPro" id="IPR015421">
    <property type="entry name" value="PyrdxlP-dep_Trfase_major"/>
</dbReference>
<dbReference type="InterPro" id="IPR015424">
    <property type="entry name" value="PyrdxlP-dep_Trfase"/>
</dbReference>
<dbReference type="GO" id="GO:0008710">
    <property type="term" value="F:8-amino-7-oxononanoate synthase activity"/>
    <property type="evidence" value="ECO:0007669"/>
    <property type="project" value="UniProtKB-EC"/>
</dbReference>
<dbReference type="InterPro" id="IPR015422">
    <property type="entry name" value="PyrdxlP-dep_Trfase_small"/>
</dbReference>
<evidence type="ECO:0000256" key="7">
    <source>
        <dbReference type="ARBA" id="ARBA00022756"/>
    </source>
</evidence>
<dbReference type="InterPro" id="IPR050087">
    <property type="entry name" value="AON_synthase_class-II"/>
</dbReference>
<evidence type="ECO:0000256" key="5">
    <source>
        <dbReference type="ARBA" id="ARBA00013187"/>
    </source>
</evidence>
<dbReference type="Gene3D" id="3.90.1150.10">
    <property type="entry name" value="Aspartate Aminotransferase, domain 1"/>
    <property type="match status" value="1"/>
</dbReference>
<sequence>MTDPLESYRAALDGLKSAHRLRRTRVFDPGAPGVLNASSNDYLGLSRHPAVIARACEYAEAWGTGSASSRLICGTLPPHAALEEKLARLKGSETALVMGPGFLTNASVIAALLEKAALGAEPLVFADKLNHASMHEGCRLSGARQIRCRHLDLDHLESQLKKHADKPGPRFIMSETVFSMDGDRADVPALAELAARFGAFLYLDEAHAVGVLGHKGLGLAAGVAVERGLVMGTFSKALGSYGAYVCCGRDVREYLVNRAPGFIFSTALPPPSLGAADAALDLIPGMERDRKALLIQARRLRDRLAEAGLDTGLSSTQIVPVTVGEEARALDAMRALEAEGILAVAVRPPTVPPGSSRIRLSLTALHSPADVDRLAEAVTRLVPAGNGRNRHRGGK</sequence>
<proteinExistence type="inferred from homology"/>
<feature type="domain" description="Aminotransferase class I/classII large" evidence="13">
    <location>
        <begin position="34"/>
        <end position="378"/>
    </location>
</feature>
<reference evidence="14" key="1">
    <citation type="journal article" date="2020" name="mSystems">
        <title>Genome- and Community-Level Interaction Insights into Carbon Utilization and Element Cycling Functions of Hydrothermarchaeota in Hydrothermal Sediment.</title>
        <authorList>
            <person name="Zhou Z."/>
            <person name="Liu Y."/>
            <person name="Xu W."/>
            <person name="Pan J."/>
            <person name="Luo Z.H."/>
            <person name="Li M."/>
        </authorList>
    </citation>
    <scope>NUCLEOTIDE SEQUENCE [LARGE SCALE GENOMIC DNA]</scope>
    <source>
        <strain evidence="14">SpSt-413</strain>
    </source>
</reference>
<dbReference type="GO" id="GO:0009102">
    <property type="term" value="P:biotin biosynthetic process"/>
    <property type="evidence" value="ECO:0007669"/>
    <property type="project" value="UniProtKB-KW"/>
</dbReference>
<keyword evidence="7" id="KW-0093">Biotin biosynthesis</keyword>
<accession>A0A7C4EJL7</accession>
<evidence type="ECO:0000313" key="14">
    <source>
        <dbReference type="EMBL" id="HGG92552.1"/>
    </source>
</evidence>
<evidence type="ECO:0000256" key="3">
    <source>
        <dbReference type="ARBA" id="ARBA00010008"/>
    </source>
</evidence>
<evidence type="ECO:0000256" key="8">
    <source>
        <dbReference type="ARBA" id="ARBA00022898"/>
    </source>
</evidence>
<dbReference type="InterPro" id="IPR004839">
    <property type="entry name" value="Aminotransferase_I/II_large"/>
</dbReference>
<dbReference type="Pfam" id="PF00155">
    <property type="entry name" value="Aminotran_1_2"/>
    <property type="match status" value="1"/>
</dbReference>
<evidence type="ECO:0000256" key="11">
    <source>
        <dbReference type="ARBA" id="ARBA00047715"/>
    </source>
</evidence>
<evidence type="ECO:0000256" key="9">
    <source>
        <dbReference type="ARBA" id="ARBA00032610"/>
    </source>
</evidence>
<evidence type="ECO:0000256" key="4">
    <source>
        <dbReference type="ARBA" id="ARBA00011738"/>
    </source>
</evidence>